<comment type="pathway">
    <text evidence="2">Glycan biosynthesis; alginate biosynthesis.</text>
</comment>
<evidence type="ECO:0000256" key="6">
    <source>
        <dbReference type="ARBA" id="ARBA00022692"/>
    </source>
</evidence>
<proteinExistence type="inferred from homology"/>
<organism evidence="13 14">
    <name type="scientific">Rhizobium mesosinicum</name>
    <dbReference type="NCBI Taxonomy" id="335017"/>
    <lineage>
        <taxon>Bacteria</taxon>
        <taxon>Pseudomonadati</taxon>
        <taxon>Pseudomonadota</taxon>
        <taxon>Alphaproteobacteria</taxon>
        <taxon>Hyphomicrobiales</taxon>
        <taxon>Rhizobiaceae</taxon>
        <taxon>Rhizobium/Agrobacterium group</taxon>
        <taxon>Rhizobium</taxon>
    </lineage>
</organism>
<evidence type="ECO:0000313" key="14">
    <source>
        <dbReference type="Proteomes" id="UP000717752"/>
    </source>
</evidence>
<feature type="transmembrane region" description="Helical" evidence="12">
    <location>
        <begin position="314"/>
        <end position="331"/>
    </location>
</feature>
<keyword evidence="11" id="KW-0012">Acyltransferase</keyword>
<dbReference type="PANTHER" id="PTHR13285:SF18">
    <property type="entry name" value="PROTEIN-CYSTEINE N-PALMITOYLTRANSFERASE RASP"/>
    <property type="match status" value="1"/>
</dbReference>
<evidence type="ECO:0000256" key="4">
    <source>
        <dbReference type="ARBA" id="ARBA00016084"/>
    </source>
</evidence>
<evidence type="ECO:0000256" key="12">
    <source>
        <dbReference type="SAM" id="Phobius"/>
    </source>
</evidence>
<gene>
    <name evidence="13" type="ORF">JNB85_05540</name>
</gene>
<sequence length="471" mass="53064">MNFVSPEYALLFCVVFALYYLLPRHQLAILLVASLVFYGWAQPLEIPLLLAVSFGSSSATYLILRQRGNPRKLMFYGISANLAVLAFFKYKFLAIDPGFAAASSPNGLVESILYAPLPIGISFYTFHCISLIGDAYRQQFTEADLRGGLRYWHFMRNGLLYLVFFPQIVAGPIVKAHQFMPQIGKKSMSDVPFSEAAKWIIWGLFFKSFVADNLAQFTVWMDQPATFQGLGRFDLVALLCCYSYQIFADFAGYSAIAIGSAALLGYRLPINFNRPYVARSFSDFWRRWHISLSSFLREYLYIPLGGNRRGPMRTYFNLFATMALGGLWHGADLSFLIWGAAHGVALCVERAASPVVRFLPSNGAVLKALQLGYSAWIFVVVSCLWLFFKLQTFDHALLYIKTILYGQTQSAFQAYQYAAVAIYAIPVLLAHLVPKRISEKDNLLMAVCYGAMLTLSIFDKGPTDAFIYFQF</sequence>
<keyword evidence="6 12" id="KW-0812">Transmembrane</keyword>
<comment type="similarity">
    <text evidence="3 11">Belongs to the membrane-bound acyltransferase family.</text>
</comment>
<dbReference type="PIRSF" id="PIRSF500217">
    <property type="entry name" value="AlgI"/>
    <property type="match status" value="1"/>
</dbReference>
<evidence type="ECO:0000256" key="11">
    <source>
        <dbReference type="PIRNR" id="PIRNR016636"/>
    </source>
</evidence>
<evidence type="ECO:0000256" key="1">
    <source>
        <dbReference type="ARBA" id="ARBA00004651"/>
    </source>
</evidence>
<evidence type="ECO:0000256" key="8">
    <source>
        <dbReference type="ARBA" id="ARBA00022989"/>
    </source>
</evidence>
<feature type="transmembrane region" description="Helical" evidence="12">
    <location>
        <begin position="233"/>
        <end position="264"/>
    </location>
</feature>
<accession>A0ABS7GPK2</accession>
<evidence type="ECO:0000256" key="9">
    <source>
        <dbReference type="ARBA" id="ARBA00023136"/>
    </source>
</evidence>
<feature type="transmembrane region" description="Helical" evidence="12">
    <location>
        <begin position="112"/>
        <end position="137"/>
    </location>
</feature>
<evidence type="ECO:0000256" key="3">
    <source>
        <dbReference type="ARBA" id="ARBA00010323"/>
    </source>
</evidence>
<dbReference type="EMBL" id="JAEUAK010000002">
    <property type="protein sequence ID" value="MBW9051876.1"/>
    <property type="molecule type" value="Genomic_DNA"/>
</dbReference>
<keyword evidence="11" id="KW-0808">Transferase</keyword>
<dbReference type="InterPro" id="IPR051085">
    <property type="entry name" value="MB_O-acyltransferase"/>
</dbReference>
<name>A0ABS7GPK2_9HYPH</name>
<feature type="transmembrane region" description="Helical" evidence="12">
    <location>
        <begin position="9"/>
        <end position="40"/>
    </location>
</feature>
<evidence type="ECO:0000313" key="13">
    <source>
        <dbReference type="EMBL" id="MBW9051876.1"/>
    </source>
</evidence>
<dbReference type="Proteomes" id="UP000717752">
    <property type="component" value="Unassembled WGS sequence"/>
</dbReference>
<feature type="transmembrane region" description="Helical" evidence="12">
    <location>
        <begin position="158"/>
        <end position="179"/>
    </location>
</feature>
<evidence type="ECO:0000256" key="5">
    <source>
        <dbReference type="ARBA" id="ARBA00022475"/>
    </source>
</evidence>
<comment type="caution">
    <text evidence="13">The sequence shown here is derived from an EMBL/GenBank/DDBJ whole genome shotgun (WGS) entry which is preliminary data.</text>
</comment>
<evidence type="ECO:0000256" key="2">
    <source>
        <dbReference type="ARBA" id="ARBA00005182"/>
    </source>
</evidence>
<dbReference type="InterPro" id="IPR028362">
    <property type="entry name" value="AlgI"/>
</dbReference>
<feature type="transmembrane region" description="Helical" evidence="12">
    <location>
        <begin position="414"/>
        <end position="433"/>
    </location>
</feature>
<keyword evidence="5 11" id="KW-1003">Cell membrane</keyword>
<evidence type="ECO:0000256" key="7">
    <source>
        <dbReference type="ARBA" id="ARBA00022841"/>
    </source>
</evidence>
<dbReference type="InterPro" id="IPR004299">
    <property type="entry name" value="MBOAT_fam"/>
</dbReference>
<feature type="transmembrane region" description="Helical" evidence="12">
    <location>
        <begin position="371"/>
        <end position="388"/>
    </location>
</feature>
<dbReference type="PANTHER" id="PTHR13285">
    <property type="entry name" value="ACYLTRANSFERASE"/>
    <property type="match status" value="1"/>
</dbReference>
<dbReference type="RefSeq" id="WP_220333371.1">
    <property type="nucleotide sequence ID" value="NZ_JAEUAK010000002.1"/>
</dbReference>
<dbReference type="PIRSF" id="PIRSF016636">
    <property type="entry name" value="AlgI_DltB"/>
    <property type="match status" value="1"/>
</dbReference>
<protein>
    <recommendedName>
        <fullName evidence="4">Probable alginate O-acetylase AlgI</fullName>
    </recommendedName>
    <alternativeName>
        <fullName evidence="10">Alginate biosynthesis protein AlgI</fullName>
    </alternativeName>
</protein>
<dbReference type="Pfam" id="PF03062">
    <property type="entry name" value="MBOAT"/>
    <property type="match status" value="1"/>
</dbReference>
<feature type="transmembrane region" description="Helical" evidence="12">
    <location>
        <begin position="73"/>
        <end position="92"/>
    </location>
</feature>
<reference evidence="13 14" key="1">
    <citation type="journal article" date="2021" name="MBio">
        <title>Poor Competitiveness of Bradyrhizobium in Pigeon Pea Root Colonization in Indian Soils.</title>
        <authorList>
            <person name="Chalasani D."/>
            <person name="Basu A."/>
            <person name="Pullabhotla S.V.S.R.N."/>
            <person name="Jorrin B."/>
            <person name="Neal A.L."/>
            <person name="Poole P.S."/>
            <person name="Podile A.R."/>
            <person name="Tkacz A."/>
        </authorList>
    </citation>
    <scope>NUCLEOTIDE SEQUENCE [LARGE SCALE GENOMIC DNA]</scope>
    <source>
        <strain evidence="13 14">HU56</strain>
    </source>
</reference>
<comment type="subcellular location">
    <subcellularLocation>
        <location evidence="1">Cell membrane</location>
        <topology evidence="1">Multi-pass membrane protein</topology>
    </subcellularLocation>
</comment>
<keyword evidence="14" id="KW-1185">Reference proteome</keyword>
<evidence type="ECO:0000256" key="10">
    <source>
        <dbReference type="ARBA" id="ARBA00031030"/>
    </source>
</evidence>
<feature type="transmembrane region" description="Helical" evidence="12">
    <location>
        <begin position="46"/>
        <end position="64"/>
    </location>
</feature>
<keyword evidence="7" id="KW-0016">Alginate biosynthesis</keyword>
<keyword evidence="8 12" id="KW-1133">Transmembrane helix</keyword>
<dbReference type="InterPro" id="IPR024194">
    <property type="entry name" value="Ac/AlaTfrase_AlgI/DltB"/>
</dbReference>
<keyword evidence="9 11" id="KW-0472">Membrane</keyword>